<dbReference type="PROSITE" id="PS50048">
    <property type="entry name" value="ZN2_CY6_FUNGAL_2"/>
    <property type="match status" value="1"/>
</dbReference>
<dbReference type="PROSITE" id="PS00463">
    <property type="entry name" value="ZN2_CY6_FUNGAL_1"/>
    <property type="match status" value="1"/>
</dbReference>
<name>A0AAW2YMW8_9EUKA</name>
<dbReference type="SUPFAM" id="SSF57701">
    <property type="entry name" value="Zn2/Cys6 DNA-binding domain"/>
    <property type="match status" value="1"/>
</dbReference>
<dbReference type="Pfam" id="PF00172">
    <property type="entry name" value="Zn_clus"/>
    <property type="match status" value="1"/>
</dbReference>
<evidence type="ECO:0000313" key="3">
    <source>
        <dbReference type="Proteomes" id="UP001431209"/>
    </source>
</evidence>
<comment type="caution">
    <text evidence="2">The sequence shown here is derived from an EMBL/GenBank/DDBJ whole genome shotgun (WGS) entry which is preliminary data.</text>
</comment>
<keyword evidence="3" id="KW-1185">Reference proteome</keyword>
<evidence type="ECO:0000313" key="2">
    <source>
        <dbReference type="EMBL" id="KAL0478841.1"/>
    </source>
</evidence>
<feature type="domain" description="Zn(2)-C6 fungal-type" evidence="1">
    <location>
        <begin position="17"/>
        <end position="47"/>
    </location>
</feature>
<dbReference type="Proteomes" id="UP001431209">
    <property type="component" value="Unassembled WGS sequence"/>
</dbReference>
<dbReference type="AlphaFoldDB" id="A0AAW2YMW8"/>
<dbReference type="GO" id="GO:0000981">
    <property type="term" value="F:DNA-binding transcription factor activity, RNA polymerase II-specific"/>
    <property type="evidence" value="ECO:0007669"/>
    <property type="project" value="InterPro"/>
</dbReference>
<proteinExistence type="predicted"/>
<dbReference type="InterPro" id="IPR036864">
    <property type="entry name" value="Zn2-C6_fun-type_DNA-bd_sf"/>
</dbReference>
<protein>
    <recommendedName>
        <fullName evidence="1">Zn(2)-C6 fungal-type domain-containing protein</fullName>
    </recommendedName>
</protein>
<organism evidence="2 3">
    <name type="scientific">Acrasis kona</name>
    <dbReference type="NCBI Taxonomy" id="1008807"/>
    <lineage>
        <taxon>Eukaryota</taxon>
        <taxon>Discoba</taxon>
        <taxon>Heterolobosea</taxon>
        <taxon>Tetramitia</taxon>
        <taxon>Eutetramitia</taxon>
        <taxon>Acrasidae</taxon>
        <taxon>Acrasis</taxon>
    </lineage>
</organism>
<reference evidence="2 3" key="1">
    <citation type="submission" date="2024-03" db="EMBL/GenBank/DDBJ databases">
        <title>The Acrasis kona genome and developmental transcriptomes reveal deep origins of eukaryotic multicellular pathways.</title>
        <authorList>
            <person name="Sheikh S."/>
            <person name="Fu C.-J."/>
            <person name="Brown M.W."/>
            <person name="Baldauf S.L."/>
        </authorList>
    </citation>
    <scope>NUCLEOTIDE SEQUENCE [LARGE SCALE GENOMIC DNA]</scope>
    <source>
        <strain evidence="2 3">ATCC MYA-3509</strain>
    </source>
</reference>
<sequence length="474" mass="54288">MWPTFNNLSIATLSKSSCITCRKQHKKCDKVMPTCGLCTKRNRKCTYDDQQASMPMNSITEEASSELQKIIPCHIGKDALSLLTHMLKFNMPVLSTEQIIKAAKIVEKDKDNNRDDLHDCIANPEDVALVYCIYAIWTKYWGTKDQSIRHFNKARKLIGPSLDSVFDSYVTAACCCFLGVYCAVDYDLLRAKFYYNATKLFVDSQLSVGNRDPKLNFIEHEFRTLNAMITNSFDLHFILKQYVERKCSLDAMGAQGGNSFQLTHQEIQDIHTDLRNGSNDCYPLNPSRIHWFSENLYDATNKSLYRSNTISLVVHGAYLQYYTQVQDWVQARREADTIVEIIVTNKVLFKTVGAILGAAVSFHLQEFNKNLDDRNALLQVLKKDYDAVKLVWSSSILWTARLNDLKNILESVIWDYTNQQNILSNQNSSGSESSNESFNDFINNSFSIIGEEDLFDPGMTEKEFEDFFLSITRE</sequence>
<evidence type="ECO:0000259" key="1">
    <source>
        <dbReference type="PROSITE" id="PS50048"/>
    </source>
</evidence>
<dbReference type="GO" id="GO:0008270">
    <property type="term" value="F:zinc ion binding"/>
    <property type="evidence" value="ECO:0007669"/>
    <property type="project" value="InterPro"/>
</dbReference>
<gene>
    <name evidence="2" type="ORF">AKO1_008251</name>
</gene>
<dbReference type="Gene3D" id="4.10.240.10">
    <property type="entry name" value="Zn(2)-C6 fungal-type DNA-binding domain"/>
    <property type="match status" value="1"/>
</dbReference>
<dbReference type="SMART" id="SM00066">
    <property type="entry name" value="GAL4"/>
    <property type="match status" value="1"/>
</dbReference>
<dbReference type="InterPro" id="IPR001138">
    <property type="entry name" value="Zn2Cys6_DnaBD"/>
</dbReference>
<dbReference type="EMBL" id="JAOPGA020000471">
    <property type="protein sequence ID" value="KAL0478841.1"/>
    <property type="molecule type" value="Genomic_DNA"/>
</dbReference>
<accession>A0AAW2YMW8</accession>
<dbReference type="CDD" id="cd00067">
    <property type="entry name" value="GAL4"/>
    <property type="match status" value="1"/>
</dbReference>